<dbReference type="NCBIfam" id="NF033573">
    <property type="entry name" value="transpos_IS200"/>
    <property type="match status" value="1"/>
</dbReference>
<protein>
    <submittedName>
        <fullName evidence="2">IS200/IS605 family transposase</fullName>
    </submittedName>
</protein>
<organism evidence="2 3">
    <name type="scientific">Tenacibaculum tangerinum</name>
    <dbReference type="NCBI Taxonomy" id="3038772"/>
    <lineage>
        <taxon>Bacteria</taxon>
        <taxon>Pseudomonadati</taxon>
        <taxon>Bacteroidota</taxon>
        <taxon>Flavobacteriia</taxon>
        <taxon>Flavobacteriales</taxon>
        <taxon>Flavobacteriaceae</taxon>
        <taxon>Tenacibaculum</taxon>
    </lineage>
</organism>
<dbReference type="Pfam" id="PF01797">
    <property type="entry name" value="Y1_Tnp"/>
    <property type="match status" value="1"/>
</dbReference>
<evidence type="ECO:0000259" key="1">
    <source>
        <dbReference type="Pfam" id="PF01797"/>
    </source>
</evidence>
<dbReference type="InterPro" id="IPR036515">
    <property type="entry name" value="Transposase_17_sf"/>
</dbReference>
<evidence type="ECO:0000313" key="2">
    <source>
        <dbReference type="EMBL" id="WGH76353.1"/>
    </source>
</evidence>
<accession>A0ABY8L7J1</accession>
<proteinExistence type="predicted"/>
<dbReference type="Proteomes" id="UP001232001">
    <property type="component" value="Chromosome"/>
</dbReference>
<reference evidence="2 3" key="1">
    <citation type="submission" date="2023-04" db="EMBL/GenBank/DDBJ databases">
        <title>Tenacibaculum tangerinum sp. nov., isolated from sea tidal flat of South Korea.</title>
        <authorList>
            <person name="Lee S.H."/>
            <person name="Kim J.-J."/>
        </authorList>
    </citation>
    <scope>NUCLEOTIDE SEQUENCE [LARGE SCALE GENOMIC DNA]</scope>
    <source>
        <strain evidence="2 3">GRR-S3-23</strain>
    </source>
</reference>
<dbReference type="SUPFAM" id="SSF143422">
    <property type="entry name" value="Transposase IS200-like"/>
    <property type="match status" value="1"/>
</dbReference>
<dbReference type="PANTHER" id="PTHR33360">
    <property type="entry name" value="TRANSPOSASE FOR INSERTION SEQUENCE ELEMENT IS200"/>
    <property type="match status" value="1"/>
</dbReference>
<dbReference type="EMBL" id="CP122539">
    <property type="protein sequence ID" value="WGH76353.1"/>
    <property type="molecule type" value="Genomic_DNA"/>
</dbReference>
<dbReference type="RefSeq" id="WP_279652221.1">
    <property type="nucleotide sequence ID" value="NZ_CP122539.1"/>
</dbReference>
<keyword evidence="3" id="KW-1185">Reference proteome</keyword>
<dbReference type="Gene3D" id="3.30.70.1290">
    <property type="entry name" value="Transposase IS200-like"/>
    <property type="match status" value="1"/>
</dbReference>
<sequence>MTKYRKLPHMYCKCNRHLAFTPKYRFQIIEGMMKSLVDHYLQVISRWKDVLIIEINVQKYYIHLVCSIPPIVSIPEYMRMKVKIAIKLFKTYPILKQKPYFGNHFWSK</sequence>
<gene>
    <name evidence="2" type="primary">tnpA</name>
    <name evidence="2" type="ORF">P8625_04085</name>
</gene>
<feature type="domain" description="Transposase IS200-like" evidence="1">
    <location>
        <begin position="13"/>
        <end position="108"/>
    </location>
</feature>
<dbReference type="PANTHER" id="PTHR33360:SF2">
    <property type="entry name" value="TRANSPOSASE FOR INSERTION SEQUENCE ELEMENT IS200"/>
    <property type="match status" value="1"/>
</dbReference>
<name>A0ABY8L7J1_9FLAO</name>
<evidence type="ECO:0000313" key="3">
    <source>
        <dbReference type="Proteomes" id="UP001232001"/>
    </source>
</evidence>
<dbReference type="InterPro" id="IPR002686">
    <property type="entry name" value="Transposase_17"/>
</dbReference>